<proteinExistence type="predicted"/>
<feature type="region of interest" description="Disordered" evidence="1">
    <location>
        <begin position="399"/>
        <end position="429"/>
    </location>
</feature>
<reference evidence="3 4" key="1">
    <citation type="submission" date="2021-03" db="EMBL/GenBank/DDBJ databases">
        <title>novel species isolated from a fishpond in China.</title>
        <authorList>
            <person name="Lu H."/>
            <person name="Cai Z."/>
        </authorList>
    </citation>
    <scope>NUCLEOTIDE SEQUENCE [LARGE SCALE GENOMIC DNA]</scope>
    <source>
        <strain evidence="3 4">YJ13C</strain>
    </source>
</reference>
<evidence type="ECO:0000313" key="3">
    <source>
        <dbReference type="EMBL" id="MBN7816992.1"/>
    </source>
</evidence>
<sequence>MVVRIMTGKNVRGVLRYNELKREQGLANLIHGEGFLGEVSGMTEGQLYKRFKSLQQRNSRTHTNTLHLSLNFAPGDKLSSARMVEITRDYMEGIGFGTQPYLIYQHLDAAHPHVHIVTTNIDRNGKRIETHNLGKTKSEEARKFLEVKYGLIRAEGQHYTGADLKSLIDPKYGEVPTKAYLNSVINHVLANYYFSSFTDFNAVLALFHVTASRGEKESLRYQNRGLVFHFLDDKRKRRGVPIKASSFYSKPTLDRLEKRFNRALTRKKLNKEAVSAIVEGVLGNQKASDPKALEKFIKDLLRQRIAIHLVYNASGRLYGVTYIDHQSGCVFKGSELGKVFAANALVARFGLAGGSLATKKDTISSVDQKERPVRVEHPALDSVSPIPELLQDSLIIDVGDISDSPYQGPVYPKKKRRKRKDSGSSETKG</sequence>
<dbReference type="RefSeq" id="WP_206587641.1">
    <property type="nucleotide sequence ID" value="NZ_JAFKCU010000003.1"/>
</dbReference>
<dbReference type="EMBL" id="JAFKCU010000003">
    <property type="protein sequence ID" value="MBN7816992.1"/>
    <property type="molecule type" value="Genomic_DNA"/>
</dbReference>
<feature type="domain" description="MobA/VirD2-like nuclease" evidence="2">
    <location>
        <begin position="39"/>
        <end position="151"/>
    </location>
</feature>
<evidence type="ECO:0000256" key="1">
    <source>
        <dbReference type="SAM" id="MobiDB-lite"/>
    </source>
</evidence>
<dbReference type="Pfam" id="PF03432">
    <property type="entry name" value="Relaxase"/>
    <property type="match status" value="1"/>
</dbReference>
<accession>A0ABS3CIW3</accession>
<dbReference type="InterPro" id="IPR005094">
    <property type="entry name" value="Endonuclease_MobA/VirD2"/>
</dbReference>
<dbReference type="Proteomes" id="UP000664480">
    <property type="component" value="Unassembled WGS sequence"/>
</dbReference>
<protein>
    <submittedName>
        <fullName evidence="3">Relaxase/mobilization nuclease domain-containing protein</fullName>
    </submittedName>
</protein>
<name>A0ABS3CIW3_9BACT</name>
<gene>
    <name evidence="3" type="ORF">J0A69_16225</name>
</gene>
<comment type="caution">
    <text evidence="3">The sequence shown here is derived from an EMBL/GenBank/DDBJ whole genome shotgun (WGS) entry which is preliminary data.</text>
</comment>
<organism evidence="3 4">
    <name type="scientific">Algoriphagus pacificus</name>
    <dbReference type="NCBI Taxonomy" id="2811234"/>
    <lineage>
        <taxon>Bacteria</taxon>
        <taxon>Pseudomonadati</taxon>
        <taxon>Bacteroidota</taxon>
        <taxon>Cytophagia</taxon>
        <taxon>Cytophagales</taxon>
        <taxon>Cyclobacteriaceae</taxon>
        <taxon>Algoriphagus</taxon>
    </lineage>
</organism>
<evidence type="ECO:0000313" key="4">
    <source>
        <dbReference type="Proteomes" id="UP000664480"/>
    </source>
</evidence>
<keyword evidence="4" id="KW-1185">Reference proteome</keyword>
<evidence type="ECO:0000259" key="2">
    <source>
        <dbReference type="Pfam" id="PF03432"/>
    </source>
</evidence>